<dbReference type="PANTHER" id="PTHR38465">
    <property type="entry name" value="HTH-TYPE TRANSCRIPTIONAL REGULATOR MJ1563-RELATED"/>
    <property type="match status" value="1"/>
</dbReference>
<evidence type="ECO:0000256" key="4">
    <source>
        <dbReference type="PIRNR" id="PIRNR006707"/>
    </source>
</evidence>
<accession>A0ABD4EGC6</accession>
<comment type="similarity">
    <text evidence="4">Belongs to the GbsR family.</text>
</comment>
<dbReference type="InterPro" id="IPR026282">
    <property type="entry name" value="MJ1563"/>
</dbReference>
<feature type="compositionally biased region" description="Basic and acidic residues" evidence="5">
    <location>
        <begin position="10"/>
        <end position="20"/>
    </location>
</feature>
<dbReference type="PIRSF" id="PIRSF006707">
    <property type="entry name" value="MJ1563"/>
    <property type="match status" value="1"/>
</dbReference>
<dbReference type="EMBL" id="LRQI01000046">
    <property type="protein sequence ID" value="KXA38524.1"/>
    <property type="molecule type" value="Genomic_DNA"/>
</dbReference>
<dbReference type="InterPro" id="IPR036388">
    <property type="entry name" value="WH-like_DNA-bd_sf"/>
</dbReference>
<dbReference type="GO" id="GO:0003677">
    <property type="term" value="F:DNA binding"/>
    <property type="evidence" value="ECO:0007669"/>
    <property type="project" value="UniProtKB-UniRule"/>
</dbReference>
<dbReference type="Proteomes" id="UP000070063">
    <property type="component" value="Unassembled WGS sequence"/>
</dbReference>
<evidence type="ECO:0000313" key="6">
    <source>
        <dbReference type="EMBL" id="KXA38524.1"/>
    </source>
</evidence>
<dbReference type="AlphaFoldDB" id="A0ABD4EGC6"/>
<organism evidence="6 7">
    <name type="scientific">Staphylococcus lugdunensis</name>
    <dbReference type="NCBI Taxonomy" id="28035"/>
    <lineage>
        <taxon>Bacteria</taxon>
        <taxon>Bacillati</taxon>
        <taxon>Bacillota</taxon>
        <taxon>Bacilli</taxon>
        <taxon>Bacillales</taxon>
        <taxon>Staphylococcaceae</taxon>
        <taxon>Staphylococcus</taxon>
    </lineage>
</organism>
<keyword evidence="3 4" id="KW-0804">Transcription</keyword>
<protein>
    <recommendedName>
        <fullName evidence="4">HTH-type transcriptional regulator</fullName>
    </recommendedName>
</protein>
<evidence type="ECO:0000256" key="5">
    <source>
        <dbReference type="SAM" id="MobiDB-lite"/>
    </source>
</evidence>
<dbReference type="NCBIfam" id="NF047500">
    <property type="entry name" value="choline_R_CudC"/>
    <property type="match status" value="1"/>
</dbReference>
<keyword evidence="2 4" id="KW-0238">DNA-binding</keyword>
<dbReference type="SUPFAM" id="SSF46785">
    <property type="entry name" value="Winged helix' DNA-binding domain"/>
    <property type="match status" value="1"/>
</dbReference>
<dbReference type="Gene3D" id="1.10.10.10">
    <property type="entry name" value="Winged helix-like DNA-binding domain superfamily/Winged helix DNA-binding domain"/>
    <property type="match status" value="1"/>
</dbReference>
<dbReference type="InterPro" id="IPR036390">
    <property type="entry name" value="WH_DNA-bd_sf"/>
</dbReference>
<comment type="caution">
    <text evidence="6">The sequence shown here is derived from an EMBL/GenBank/DDBJ whole genome shotgun (WGS) entry which is preliminary data.</text>
</comment>
<dbReference type="PANTHER" id="PTHR38465:SF1">
    <property type="entry name" value="HTH-TYPE TRANSCRIPTIONAL REGULATOR MJ1563-RELATED"/>
    <property type="match status" value="1"/>
</dbReference>
<evidence type="ECO:0000256" key="2">
    <source>
        <dbReference type="ARBA" id="ARBA00023125"/>
    </source>
</evidence>
<evidence type="ECO:0000256" key="3">
    <source>
        <dbReference type="ARBA" id="ARBA00023163"/>
    </source>
</evidence>
<evidence type="ECO:0000313" key="7">
    <source>
        <dbReference type="Proteomes" id="UP000070063"/>
    </source>
</evidence>
<dbReference type="InterPro" id="IPR052362">
    <property type="entry name" value="HTH-GbsR_regulator"/>
</dbReference>
<sequence>MNAANELDNGGERMVHSQSNEEKLEAAKDLVINSIGQTMDLYGTNRSVGNLFGTMVFEGSMTLDEMREHLQMSKPSMSAGVKKLQEFDLVKQQFTRGSRKQHFIAEKDFFTFFRNFFTKKWEREVDTNMAAIIEAEKIITSVLNDEAIDDEIKQDALNIEQQLKHTKIYCQWLSNLTTALETGEIFDYFPIPNSQENNN</sequence>
<proteinExistence type="inferred from homology"/>
<gene>
    <name evidence="6" type="ORF">HMPREF3225_01136</name>
</gene>
<keyword evidence="1 4" id="KW-0805">Transcription regulation</keyword>
<reference evidence="6 7" key="1">
    <citation type="submission" date="2016-01" db="EMBL/GenBank/DDBJ databases">
        <authorList>
            <person name="Mitreva M."/>
            <person name="Pepin K.H."/>
            <person name="Mihindukulasuriya K.A."/>
            <person name="Fulton R."/>
            <person name="Fronick C."/>
            <person name="O'Laughlin M."/>
            <person name="Miner T."/>
            <person name="Herter B."/>
            <person name="Rosa B.A."/>
            <person name="Cordes M."/>
            <person name="Tomlinson C."/>
            <person name="Wollam A."/>
            <person name="Palsikar V.B."/>
            <person name="Mardis E.R."/>
            <person name="Wilson R.K."/>
        </authorList>
    </citation>
    <scope>NUCLEOTIDE SEQUENCE [LARGE SCALE GENOMIC DNA]</scope>
    <source>
        <strain evidence="6 7">MJR7738</strain>
    </source>
</reference>
<name>A0ABD4EGC6_STALU</name>
<feature type="region of interest" description="Disordered" evidence="5">
    <location>
        <begin position="1"/>
        <end position="20"/>
    </location>
</feature>
<evidence type="ECO:0000256" key="1">
    <source>
        <dbReference type="ARBA" id="ARBA00023015"/>
    </source>
</evidence>